<evidence type="ECO:0000313" key="4">
    <source>
        <dbReference type="Proteomes" id="UP000317291"/>
    </source>
</evidence>
<keyword evidence="4" id="KW-1185">Reference proteome</keyword>
<dbReference type="SUPFAM" id="SSF51261">
    <property type="entry name" value="Duplicated hybrid motif"/>
    <property type="match status" value="1"/>
</dbReference>
<dbReference type="PANTHER" id="PTHR21666:SF270">
    <property type="entry name" value="MUREIN HYDROLASE ACTIVATOR ENVC"/>
    <property type="match status" value="1"/>
</dbReference>
<protein>
    <submittedName>
        <fullName evidence="3">M23 family metallopeptidase</fullName>
    </submittedName>
</protein>
<evidence type="ECO:0000256" key="1">
    <source>
        <dbReference type="SAM" id="MobiDB-lite"/>
    </source>
</evidence>
<sequence>MTRSRENHAGWQGGTQVLDEESITAIIPLDELEKRLDEAYSETWADTPDDTALVYRPSSSEVTQDLMIPEVLFTGDTELDAPEADELEDTALLGSPEVAPELLPAPVRKGGKHRIPTAPHALKGRAALVALAAGASVAGAAVVNATGSEAPSTSQQPIVPPAAGPEANAGRQAPLPAAQDTEQFASGLAGGKARKDADDKRIIDSMRPKVTAPVNGATLTSNFGTRWGAMHGGLDLAAPLGTPLFAAADGVVTDAGPASGFGIWIKIRLSDGTVLVYGHMYNVNVQAGQTVKAGDLISWVGNNGYSTGPHLHFEVHGAGGAKLDPQAWLAERGIRV</sequence>
<proteinExistence type="predicted"/>
<dbReference type="PANTHER" id="PTHR21666">
    <property type="entry name" value="PEPTIDASE-RELATED"/>
    <property type="match status" value="1"/>
</dbReference>
<dbReference type="InterPro" id="IPR016047">
    <property type="entry name" value="M23ase_b-sheet_dom"/>
</dbReference>
<dbReference type="Gene3D" id="2.70.70.10">
    <property type="entry name" value="Glucose Permease (Domain IIA)"/>
    <property type="match status" value="1"/>
</dbReference>
<dbReference type="CDD" id="cd12797">
    <property type="entry name" value="M23_peptidase"/>
    <property type="match status" value="1"/>
</dbReference>
<dbReference type="OrthoDB" id="1099523at2"/>
<organism evidence="3 4">
    <name type="scientific">Tsukamurella asaccharolytica</name>
    <dbReference type="NCBI Taxonomy" id="2592067"/>
    <lineage>
        <taxon>Bacteria</taxon>
        <taxon>Bacillati</taxon>
        <taxon>Actinomycetota</taxon>
        <taxon>Actinomycetes</taxon>
        <taxon>Mycobacteriales</taxon>
        <taxon>Tsukamurellaceae</taxon>
        <taxon>Tsukamurella</taxon>
    </lineage>
</organism>
<accession>A0A5C5R6M7</accession>
<feature type="domain" description="M23ase beta-sheet core" evidence="2">
    <location>
        <begin position="230"/>
        <end position="325"/>
    </location>
</feature>
<gene>
    <name evidence="3" type="ORF">FK529_12835</name>
</gene>
<dbReference type="AlphaFoldDB" id="A0A5C5R6M7"/>
<evidence type="ECO:0000313" key="3">
    <source>
        <dbReference type="EMBL" id="TWS18867.1"/>
    </source>
</evidence>
<dbReference type="Pfam" id="PF01551">
    <property type="entry name" value="Peptidase_M23"/>
    <property type="match status" value="1"/>
</dbReference>
<comment type="caution">
    <text evidence="3">The sequence shown here is derived from an EMBL/GenBank/DDBJ whole genome shotgun (WGS) entry which is preliminary data.</text>
</comment>
<feature type="region of interest" description="Disordered" evidence="1">
    <location>
        <begin position="148"/>
        <end position="178"/>
    </location>
</feature>
<dbReference type="InterPro" id="IPR050570">
    <property type="entry name" value="Cell_wall_metabolism_enzyme"/>
</dbReference>
<dbReference type="InterPro" id="IPR011055">
    <property type="entry name" value="Dup_hybrid_motif"/>
</dbReference>
<name>A0A5C5R6M7_9ACTN</name>
<dbReference type="GO" id="GO:0004222">
    <property type="term" value="F:metalloendopeptidase activity"/>
    <property type="evidence" value="ECO:0007669"/>
    <property type="project" value="TreeGrafter"/>
</dbReference>
<reference evidence="3 4" key="1">
    <citation type="submission" date="2019-06" db="EMBL/GenBank/DDBJ databases">
        <title>Tsukamurella conjunctivitidis sp. nov., Tsukamurella assacharolytica sp. nov. and Tsukamurella sputae sp. nov. isolated from patients with conjunctivitis, bacteraemia (lymphoma) and respiratory infection (sputum) in Hong Kong.</title>
        <authorList>
            <person name="Teng J.L.L."/>
            <person name="Lee H.H."/>
            <person name="Fong J.Y.H."/>
            <person name="Fok K.M.N."/>
            <person name="Lau S.K.P."/>
            <person name="Woo P.C.Y."/>
        </authorList>
    </citation>
    <scope>NUCLEOTIDE SEQUENCE [LARGE SCALE GENOMIC DNA]</scope>
    <source>
        <strain evidence="3 4">HKU71</strain>
    </source>
</reference>
<dbReference type="RefSeq" id="WP_146561715.1">
    <property type="nucleotide sequence ID" value="NZ_VIGW01000006.1"/>
</dbReference>
<evidence type="ECO:0000259" key="2">
    <source>
        <dbReference type="Pfam" id="PF01551"/>
    </source>
</evidence>
<feature type="compositionally biased region" description="Polar residues" evidence="1">
    <location>
        <begin position="148"/>
        <end position="157"/>
    </location>
</feature>
<dbReference type="Proteomes" id="UP000317291">
    <property type="component" value="Unassembled WGS sequence"/>
</dbReference>
<dbReference type="EMBL" id="VIGW01000006">
    <property type="protein sequence ID" value="TWS18867.1"/>
    <property type="molecule type" value="Genomic_DNA"/>
</dbReference>